<evidence type="ECO:0008006" key="3">
    <source>
        <dbReference type="Google" id="ProtNLM"/>
    </source>
</evidence>
<organism evidence="1 2">
    <name type="scientific">Ralstonia mannitolilytica</name>
    <dbReference type="NCBI Taxonomy" id="105219"/>
    <lineage>
        <taxon>Bacteria</taxon>
        <taxon>Pseudomonadati</taxon>
        <taxon>Pseudomonadota</taxon>
        <taxon>Betaproteobacteria</taxon>
        <taxon>Burkholderiales</taxon>
        <taxon>Burkholderiaceae</taxon>
        <taxon>Ralstonia</taxon>
    </lineage>
</organism>
<gene>
    <name evidence="1" type="ORF">R77591_04889</name>
</gene>
<dbReference type="Pfam" id="PF14281">
    <property type="entry name" value="PDDEXK_4"/>
    <property type="match status" value="1"/>
</dbReference>
<dbReference type="Proteomes" id="UP001190002">
    <property type="component" value="Unassembled WGS sequence"/>
</dbReference>
<proteinExistence type="predicted"/>
<dbReference type="RefSeq" id="WP_222329211.1">
    <property type="nucleotide sequence ID" value="NZ_CATVXE010000039.1"/>
</dbReference>
<comment type="caution">
    <text evidence="1">The sequence shown here is derived from an EMBL/GenBank/DDBJ whole genome shotgun (WGS) entry which is preliminary data.</text>
</comment>
<reference evidence="1" key="1">
    <citation type="submission" date="2023-07" db="EMBL/GenBank/DDBJ databases">
        <authorList>
            <person name="Peeters C."/>
        </authorList>
    </citation>
    <scope>NUCLEOTIDE SEQUENCE</scope>
    <source>
        <strain evidence="1">R-77591</strain>
    </source>
</reference>
<accession>A0AAD2B840</accession>
<evidence type="ECO:0000313" key="1">
    <source>
        <dbReference type="EMBL" id="CAJ0697948.1"/>
    </source>
</evidence>
<dbReference type="AlphaFoldDB" id="A0AAD2B840"/>
<name>A0AAD2B840_9RALS</name>
<dbReference type="EMBL" id="CATVXE010000039">
    <property type="protein sequence ID" value="CAJ0697948.1"/>
    <property type="molecule type" value="Genomic_DNA"/>
</dbReference>
<dbReference type="InterPro" id="IPR029470">
    <property type="entry name" value="PDDEXK_4"/>
</dbReference>
<protein>
    <recommendedName>
        <fullName evidence="3">PD-(D/E)XK nuclease superfamily protein</fullName>
    </recommendedName>
</protein>
<evidence type="ECO:0000313" key="2">
    <source>
        <dbReference type="Proteomes" id="UP001190002"/>
    </source>
</evidence>
<sequence>MEIRDFLLSINGRIAGLRTARQAYASRLAPEFNALSLLSPDELRLSAVLAELLDPQGRHAQGRKFWDLFVRHFGLPAWANYASKIRVRTEVLTNGAERADRRIDLLVEIDDRCAIAIENKPWAADQDRQVADYLTHLQVRYPSDHALIYLSGMGSAPAPSSITATERMQAESDKRLLIAGFNQLVPWLAECRGACEAPTVAAFLREFEDYIRAEFLGVQDMAEQKIIIEEATRNAECIGAAMELILAGSAIKESLLRKLPEQVRERIAKHGHSWLLTIENDHWWDQYQGFTVLLDPQDSYGIRFQFEQSQLRGFFFGIKKEQKASPLPAVCLALDQEFNCRCDVTEHWAWWRNFEAPLYAWNTSVEPWQQLADGRLADTIIGLVVQVRACLEDLRLLPLLRSV</sequence>